<dbReference type="EMBL" id="CP071794">
    <property type="protein sequence ID" value="QTD57417.1"/>
    <property type="molecule type" value="Genomic_DNA"/>
</dbReference>
<evidence type="ECO:0000256" key="1">
    <source>
        <dbReference type="ARBA" id="ARBA00023172"/>
    </source>
</evidence>
<reference evidence="2 3" key="1">
    <citation type="submission" date="2021-03" db="EMBL/GenBank/DDBJ databases">
        <title>Complete genome of Parasphingorhabdus_sp.JHSY0214.</title>
        <authorList>
            <person name="Yoo J.H."/>
            <person name="Bae J.W."/>
        </authorList>
    </citation>
    <scope>NUCLEOTIDE SEQUENCE [LARGE SCALE GENOMIC DNA]</scope>
    <source>
        <strain evidence="2 3">JHSY0214</strain>
    </source>
</reference>
<accession>A0ABX7TAH2</accession>
<evidence type="ECO:0008006" key="4">
    <source>
        <dbReference type="Google" id="ProtNLM"/>
    </source>
</evidence>
<evidence type="ECO:0000313" key="2">
    <source>
        <dbReference type="EMBL" id="QTD57417.1"/>
    </source>
</evidence>
<proteinExistence type="predicted"/>
<keyword evidence="3" id="KW-1185">Reference proteome</keyword>
<dbReference type="InterPro" id="IPR011010">
    <property type="entry name" value="DNA_brk_join_enz"/>
</dbReference>
<protein>
    <recommendedName>
        <fullName evidence="4">Tyr recombinase domain-containing protein</fullName>
    </recommendedName>
</protein>
<dbReference type="InterPro" id="IPR013762">
    <property type="entry name" value="Integrase-like_cat_sf"/>
</dbReference>
<dbReference type="RefSeq" id="WP_207989856.1">
    <property type="nucleotide sequence ID" value="NZ_CP071794.1"/>
</dbReference>
<dbReference type="SUPFAM" id="SSF56349">
    <property type="entry name" value="DNA breaking-rejoining enzymes"/>
    <property type="match status" value="1"/>
</dbReference>
<sequence>MDVHGAHYSNGTACRKAVAVAAADQGIKARFYTPLTALLRHTLASLAISSNEAMALTGAILGHANPRSTAIYAQKRIFLIGNSVRFSLS</sequence>
<dbReference type="Gene3D" id="1.10.443.10">
    <property type="entry name" value="Intergrase catalytic core"/>
    <property type="match status" value="1"/>
</dbReference>
<keyword evidence="1" id="KW-0233">DNA recombination</keyword>
<name>A0ABX7TAH2_9SPHN</name>
<organism evidence="2 3">
    <name type="scientific">Parasphingorhabdus cellanae</name>
    <dbReference type="NCBI Taxonomy" id="2806553"/>
    <lineage>
        <taxon>Bacteria</taxon>
        <taxon>Pseudomonadati</taxon>
        <taxon>Pseudomonadota</taxon>
        <taxon>Alphaproteobacteria</taxon>
        <taxon>Sphingomonadales</taxon>
        <taxon>Sphingomonadaceae</taxon>
        <taxon>Parasphingorhabdus</taxon>
    </lineage>
</organism>
<evidence type="ECO:0000313" key="3">
    <source>
        <dbReference type="Proteomes" id="UP000663923"/>
    </source>
</evidence>
<dbReference type="Proteomes" id="UP000663923">
    <property type="component" value="Chromosome"/>
</dbReference>
<gene>
    <name evidence="2" type="ORF">J4G78_07790</name>
</gene>